<dbReference type="InterPro" id="IPR029039">
    <property type="entry name" value="Flavoprotein-like_sf"/>
</dbReference>
<evidence type="ECO:0000256" key="1">
    <source>
        <dbReference type="ARBA" id="ARBA00006961"/>
    </source>
</evidence>
<comment type="caution">
    <text evidence="3">The sequence shown here is derived from an EMBL/GenBank/DDBJ whole genome shotgun (WGS) entry which is preliminary data.</text>
</comment>
<dbReference type="InterPro" id="IPR008254">
    <property type="entry name" value="Flavodoxin/NO_synth"/>
</dbReference>
<dbReference type="RefSeq" id="WP_209973370.1">
    <property type="nucleotide sequence ID" value="NZ_JAGGLB010000013.1"/>
</dbReference>
<evidence type="ECO:0000313" key="4">
    <source>
        <dbReference type="Proteomes" id="UP001519287"/>
    </source>
</evidence>
<organism evidence="3 4">
    <name type="scientific">Paenibacillus eucommiae</name>
    <dbReference type="NCBI Taxonomy" id="1355755"/>
    <lineage>
        <taxon>Bacteria</taxon>
        <taxon>Bacillati</taxon>
        <taxon>Bacillota</taxon>
        <taxon>Bacilli</taxon>
        <taxon>Bacillales</taxon>
        <taxon>Paenibacillaceae</taxon>
        <taxon>Paenibacillus</taxon>
    </lineage>
</organism>
<dbReference type="Pfam" id="PF03358">
    <property type="entry name" value="FMN_red"/>
    <property type="match status" value="1"/>
</dbReference>
<dbReference type="InterPro" id="IPR005025">
    <property type="entry name" value="FMN_Rdtase-like_dom"/>
</dbReference>
<protein>
    <submittedName>
        <fullName evidence="3">NAD(P)H dehydrogenase (Quinone)</fullName>
        <ecNumber evidence="3">1.6.5.2</ecNumber>
    </submittedName>
</protein>
<dbReference type="GO" id="GO:0003955">
    <property type="term" value="F:NAD(P)H dehydrogenase (quinone) activity"/>
    <property type="evidence" value="ECO:0007669"/>
    <property type="project" value="UniProtKB-EC"/>
</dbReference>
<evidence type="ECO:0000313" key="3">
    <source>
        <dbReference type="EMBL" id="MBP1992397.1"/>
    </source>
</evidence>
<name>A0ABS4IXT6_9BACL</name>
<dbReference type="SUPFAM" id="SSF52218">
    <property type="entry name" value="Flavoproteins"/>
    <property type="match status" value="1"/>
</dbReference>
<dbReference type="NCBIfam" id="TIGR01755">
    <property type="entry name" value="flav_wrbA"/>
    <property type="match status" value="1"/>
</dbReference>
<keyword evidence="3" id="KW-0560">Oxidoreductase</keyword>
<accession>A0ABS4IXT6</accession>
<reference evidence="3 4" key="1">
    <citation type="submission" date="2021-03" db="EMBL/GenBank/DDBJ databases">
        <title>Genomic Encyclopedia of Type Strains, Phase IV (KMG-IV): sequencing the most valuable type-strain genomes for metagenomic binning, comparative biology and taxonomic classification.</title>
        <authorList>
            <person name="Goeker M."/>
        </authorList>
    </citation>
    <scope>NUCLEOTIDE SEQUENCE [LARGE SCALE GENOMIC DNA]</scope>
    <source>
        <strain evidence="3 4">DSM 26048</strain>
    </source>
</reference>
<dbReference type="EC" id="1.6.5.2" evidence="3"/>
<dbReference type="PANTHER" id="PTHR30546">
    <property type="entry name" value="FLAVODOXIN-RELATED PROTEIN WRBA-RELATED"/>
    <property type="match status" value="1"/>
</dbReference>
<dbReference type="EMBL" id="JAGGLB010000013">
    <property type="protein sequence ID" value="MBP1992397.1"/>
    <property type="molecule type" value="Genomic_DNA"/>
</dbReference>
<gene>
    <name evidence="3" type="ORF">J2Z66_004005</name>
</gene>
<comment type="similarity">
    <text evidence="1">Belongs to the WrbA family.</text>
</comment>
<sequence length="205" mass="21529">MSKAKLAVIYYSSTGTNHRLAQAAIEGGKEAGGEVKLLRIPETAPDAAIASNAAWKAHYEATKDVVPAVTLADLEWADAIIISTPTRFGSAASQVRAFIDTTGGLWFQGKLANKVVSSMTSASNLNGGQESTILSLNNTFYHWGAIIVPPGYTDPVIFQSGGNPYGLSVTAKEDGSIPEASLQAARHQGKRAVTVAGWIKQGQGQ</sequence>
<feature type="domain" description="Flavodoxin-like" evidence="2">
    <location>
        <begin position="6"/>
        <end position="193"/>
    </location>
</feature>
<dbReference type="PANTHER" id="PTHR30546:SF23">
    <property type="entry name" value="FLAVOPROTEIN-LIKE PROTEIN YCP4-RELATED"/>
    <property type="match status" value="1"/>
</dbReference>
<keyword evidence="4" id="KW-1185">Reference proteome</keyword>
<evidence type="ECO:0000259" key="2">
    <source>
        <dbReference type="PROSITE" id="PS50902"/>
    </source>
</evidence>
<dbReference type="PROSITE" id="PS50902">
    <property type="entry name" value="FLAVODOXIN_LIKE"/>
    <property type="match status" value="1"/>
</dbReference>
<dbReference type="NCBIfam" id="NF002999">
    <property type="entry name" value="PRK03767.1"/>
    <property type="match status" value="1"/>
</dbReference>
<dbReference type="Proteomes" id="UP001519287">
    <property type="component" value="Unassembled WGS sequence"/>
</dbReference>
<proteinExistence type="inferred from homology"/>
<dbReference type="Gene3D" id="3.40.50.360">
    <property type="match status" value="1"/>
</dbReference>
<dbReference type="InterPro" id="IPR010089">
    <property type="entry name" value="Flavoprotein_WrbA-like"/>
</dbReference>